<evidence type="ECO:0000313" key="2">
    <source>
        <dbReference type="EMBL" id="PSN71949.1"/>
    </source>
</evidence>
<proteinExistence type="predicted"/>
<dbReference type="EMBL" id="KZ678130">
    <property type="protein sequence ID" value="PSN71949.1"/>
    <property type="molecule type" value="Genomic_DNA"/>
</dbReference>
<gene>
    <name evidence="2" type="ORF">BS50DRAFT_239914</name>
</gene>
<reference evidence="2 3" key="1">
    <citation type="journal article" date="2018" name="Front. Microbiol.">
        <title>Genome-Wide Analysis of Corynespora cassiicola Leaf Fall Disease Putative Effectors.</title>
        <authorList>
            <person name="Lopez D."/>
            <person name="Ribeiro S."/>
            <person name="Label P."/>
            <person name="Fumanal B."/>
            <person name="Venisse J.S."/>
            <person name="Kohler A."/>
            <person name="de Oliveira R.R."/>
            <person name="Labutti K."/>
            <person name="Lipzen A."/>
            <person name="Lail K."/>
            <person name="Bauer D."/>
            <person name="Ohm R.A."/>
            <person name="Barry K.W."/>
            <person name="Spatafora J."/>
            <person name="Grigoriev I.V."/>
            <person name="Martin F.M."/>
            <person name="Pujade-Renaud V."/>
        </authorList>
    </citation>
    <scope>NUCLEOTIDE SEQUENCE [LARGE SCALE GENOMIC DNA]</scope>
    <source>
        <strain evidence="2 3">Philippines</strain>
    </source>
</reference>
<organism evidence="2 3">
    <name type="scientific">Corynespora cassiicola Philippines</name>
    <dbReference type="NCBI Taxonomy" id="1448308"/>
    <lineage>
        <taxon>Eukaryota</taxon>
        <taxon>Fungi</taxon>
        <taxon>Dikarya</taxon>
        <taxon>Ascomycota</taxon>
        <taxon>Pezizomycotina</taxon>
        <taxon>Dothideomycetes</taxon>
        <taxon>Pleosporomycetidae</taxon>
        <taxon>Pleosporales</taxon>
        <taxon>Corynesporascaceae</taxon>
        <taxon>Corynespora</taxon>
    </lineage>
</organism>
<protein>
    <submittedName>
        <fullName evidence="2">Uncharacterized protein</fullName>
    </submittedName>
</protein>
<feature type="region of interest" description="Disordered" evidence="1">
    <location>
        <begin position="1"/>
        <end position="23"/>
    </location>
</feature>
<sequence length="260" mass="27175">MQCHAKPYPAKHPSPHTIKNPKAPTSERIQLSLFPTARAAIPLALVSAASPFRPVAPALAVPVPVTPGWLRVVVAGNNAVVVVRPELPYSSCVVVVRPELPYSSCVAPGARLMVVPSTVMVPPGVSVCPPIRNVVPVPGAAVKVCEPMVRRGGFVMGGWFEGVRVVVWPFTIRAVAPGARDIVVPAAVMTPPGVRVSDPMRYVVPDPGCAVKTPLPIVSGGGVTWAAATFGTWRVDVAPLITTNEPDGPRDTVVPSTVIA</sequence>
<accession>A0A2T2P2T7</accession>
<evidence type="ECO:0000313" key="3">
    <source>
        <dbReference type="Proteomes" id="UP000240883"/>
    </source>
</evidence>
<dbReference type="Proteomes" id="UP000240883">
    <property type="component" value="Unassembled WGS sequence"/>
</dbReference>
<dbReference type="AlphaFoldDB" id="A0A2T2P2T7"/>
<name>A0A2T2P2T7_CORCC</name>
<keyword evidence="3" id="KW-1185">Reference proteome</keyword>
<evidence type="ECO:0000256" key="1">
    <source>
        <dbReference type="SAM" id="MobiDB-lite"/>
    </source>
</evidence>
<dbReference type="OrthoDB" id="10589824at2759"/>